<organism evidence="1 2">
    <name type="scientific">Hufsiella ginkgonis</name>
    <dbReference type="NCBI Taxonomy" id="2695274"/>
    <lineage>
        <taxon>Bacteria</taxon>
        <taxon>Pseudomonadati</taxon>
        <taxon>Bacteroidota</taxon>
        <taxon>Sphingobacteriia</taxon>
        <taxon>Sphingobacteriales</taxon>
        <taxon>Sphingobacteriaceae</taxon>
        <taxon>Hufsiella</taxon>
    </lineage>
</organism>
<proteinExistence type="predicted"/>
<evidence type="ECO:0000313" key="1">
    <source>
        <dbReference type="EMBL" id="MXV17374.1"/>
    </source>
</evidence>
<dbReference type="Proteomes" id="UP000451233">
    <property type="component" value="Unassembled WGS sequence"/>
</dbReference>
<dbReference type="EMBL" id="WVHS01000005">
    <property type="protein sequence ID" value="MXV17374.1"/>
    <property type="molecule type" value="Genomic_DNA"/>
</dbReference>
<evidence type="ECO:0000313" key="2">
    <source>
        <dbReference type="Proteomes" id="UP000451233"/>
    </source>
</evidence>
<dbReference type="InterPro" id="IPR026950">
    <property type="entry name" value="Caps_assemb_Wzi"/>
</dbReference>
<sequence>MTFRVLLVLVFSILPVCLLRAQPIPVSSPELEDYYRRAQLKGELDSAVSFMVRPLLPGAAFSLSANPFYPDSSQQKKLRINDTRAFDSGNGLLRILPFEVRLQNQTKVPYGWNDGAMIPAKGLQSVITWGVHLNYKALSLTLKPELVTAKNKLYEGFPTEYPDEDWALFFNYYHNVIDLPEQFGTSAYQRLLPGQSSLRVNVDNFSLGLSTENLWWGPGMRNSLIMSNTAPGFFHITLNTIKPVKTVAGSFEGQFIAGRLADSKFAPIDSARTLYEVPIYRPRNTEWRYLSGMVLTWQPRWVKGLFIGYARTSQAYHSDLDHPADYLPFLLPVKRFKPGKFTFEDDRKSDQYASFFMRWLFPRANGEFYLEYGMNNHYADMSRLDVAGGHSRAYVLGIRKLFPLTPVDDLSVNAEVTQLMGPGDYISKPGESWYVNSVVRQGYTHMGQLLGAGTGPASSLQSLDLAWHRKLNFVGLRAERYLHNDDLMYYIYYDARRSWVDISYSLRLGLTRGHFAFTGELQRNKSLNYFFFLKEQPGVFWVPGRDVVNLTTKFSVSYRF</sequence>
<name>A0A7K1Y273_9SPHI</name>
<comment type="caution">
    <text evidence="1">The sequence shown here is derived from an EMBL/GenBank/DDBJ whole genome shotgun (WGS) entry which is preliminary data.</text>
</comment>
<evidence type="ECO:0008006" key="3">
    <source>
        <dbReference type="Google" id="ProtNLM"/>
    </source>
</evidence>
<reference evidence="1 2" key="1">
    <citation type="submission" date="2019-11" db="EMBL/GenBank/DDBJ databases">
        <title>Pedobacter sp. HMF7056 Genome sequencing and assembly.</title>
        <authorList>
            <person name="Kang H."/>
            <person name="Kim H."/>
            <person name="Joh K."/>
        </authorList>
    </citation>
    <scope>NUCLEOTIDE SEQUENCE [LARGE SCALE GENOMIC DNA]</scope>
    <source>
        <strain evidence="1 2">HMF7056</strain>
    </source>
</reference>
<dbReference type="Pfam" id="PF14052">
    <property type="entry name" value="Caps_assemb_Wzi"/>
    <property type="match status" value="1"/>
</dbReference>
<dbReference type="RefSeq" id="WP_160908385.1">
    <property type="nucleotide sequence ID" value="NZ_WVHS01000005.1"/>
</dbReference>
<keyword evidence="2" id="KW-1185">Reference proteome</keyword>
<dbReference type="InterPro" id="IPR038636">
    <property type="entry name" value="Wzi_sf"/>
</dbReference>
<dbReference type="Gene3D" id="2.40.160.130">
    <property type="entry name" value="Capsule assembly protein Wzi"/>
    <property type="match status" value="1"/>
</dbReference>
<accession>A0A7K1Y273</accession>
<dbReference type="AlphaFoldDB" id="A0A7K1Y273"/>
<protein>
    <recommendedName>
        <fullName evidence="3">Capsule assembly Wzi family protein</fullName>
    </recommendedName>
</protein>
<gene>
    <name evidence="1" type="ORF">GS398_18900</name>
</gene>